<gene>
    <name evidence="7" type="ORF">ACFQ5N_05545</name>
</gene>
<dbReference type="RefSeq" id="WP_386808458.1">
    <property type="nucleotide sequence ID" value="NZ_JBHTMV010000003.1"/>
</dbReference>
<evidence type="ECO:0000256" key="3">
    <source>
        <dbReference type="ARBA" id="ARBA00022989"/>
    </source>
</evidence>
<dbReference type="Gene3D" id="3.30.750.24">
    <property type="entry name" value="STAS domain"/>
    <property type="match status" value="1"/>
</dbReference>
<organism evidence="7 8">
    <name type="scientific">Lutibacter holmesii</name>
    <dbReference type="NCBI Taxonomy" id="1137985"/>
    <lineage>
        <taxon>Bacteria</taxon>
        <taxon>Pseudomonadati</taxon>
        <taxon>Bacteroidota</taxon>
        <taxon>Flavobacteriia</taxon>
        <taxon>Flavobacteriales</taxon>
        <taxon>Flavobacteriaceae</taxon>
        <taxon>Lutibacter</taxon>
    </lineage>
</organism>
<evidence type="ECO:0000256" key="4">
    <source>
        <dbReference type="ARBA" id="ARBA00023136"/>
    </source>
</evidence>
<evidence type="ECO:0000256" key="1">
    <source>
        <dbReference type="ARBA" id="ARBA00004141"/>
    </source>
</evidence>
<dbReference type="SUPFAM" id="SSF52091">
    <property type="entry name" value="SpoIIaa-like"/>
    <property type="match status" value="1"/>
</dbReference>
<evidence type="ECO:0000313" key="7">
    <source>
        <dbReference type="EMBL" id="MFD1293294.1"/>
    </source>
</evidence>
<dbReference type="Proteomes" id="UP001597241">
    <property type="component" value="Unassembled WGS sequence"/>
</dbReference>
<keyword evidence="8" id="KW-1185">Reference proteome</keyword>
<comment type="caution">
    <text evidence="7">The sequence shown here is derived from an EMBL/GenBank/DDBJ whole genome shotgun (WGS) entry which is preliminary data.</text>
</comment>
<dbReference type="PANTHER" id="PTHR11814">
    <property type="entry name" value="SULFATE TRANSPORTER"/>
    <property type="match status" value="1"/>
</dbReference>
<dbReference type="NCBIfam" id="TIGR00815">
    <property type="entry name" value="sulP"/>
    <property type="match status" value="1"/>
</dbReference>
<feature type="transmembrane region" description="Helical" evidence="5">
    <location>
        <begin position="354"/>
        <end position="372"/>
    </location>
</feature>
<evidence type="ECO:0000313" key="8">
    <source>
        <dbReference type="Proteomes" id="UP001597241"/>
    </source>
</evidence>
<accession>A0ABW3WLJ7</accession>
<evidence type="ECO:0000256" key="2">
    <source>
        <dbReference type="ARBA" id="ARBA00022692"/>
    </source>
</evidence>
<feature type="transmembrane region" description="Helical" evidence="5">
    <location>
        <begin position="291"/>
        <end position="309"/>
    </location>
</feature>
<evidence type="ECO:0000259" key="6">
    <source>
        <dbReference type="PROSITE" id="PS50801"/>
    </source>
</evidence>
<feature type="transmembrane region" description="Helical" evidence="5">
    <location>
        <begin position="25"/>
        <end position="45"/>
    </location>
</feature>
<dbReference type="InterPro" id="IPR018045">
    <property type="entry name" value="S04_transporter_CS"/>
</dbReference>
<dbReference type="Pfam" id="PF00916">
    <property type="entry name" value="Sulfate_transp"/>
    <property type="match status" value="1"/>
</dbReference>
<feature type="transmembrane region" description="Helical" evidence="5">
    <location>
        <begin position="100"/>
        <end position="121"/>
    </location>
</feature>
<feature type="transmembrane region" description="Helical" evidence="5">
    <location>
        <begin position="74"/>
        <end position="94"/>
    </location>
</feature>
<comment type="subcellular location">
    <subcellularLocation>
        <location evidence="1">Membrane</location>
        <topology evidence="1">Multi-pass membrane protein</topology>
    </subcellularLocation>
</comment>
<feature type="transmembrane region" description="Helical" evidence="5">
    <location>
        <begin position="251"/>
        <end position="270"/>
    </location>
</feature>
<feature type="transmembrane region" description="Helical" evidence="5">
    <location>
        <begin position="133"/>
        <end position="155"/>
    </location>
</feature>
<feature type="transmembrane region" description="Helical" evidence="5">
    <location>
        <begin position="384"/>
        <end position="416"/>
    </location>
</feature>
<feature type="transmembrane region" description="Helical" evidence="5">
    <location>
        <begin position="51"/>
        <end position="67"/>
    </location>
</feature>
<dbReference type="CDD" id="cd07042">
    <property type="entry name" value="STAS_SulP_like_sulfate_transporter"/>
    <property type="match status" value="1"/>
</dbReference>
<proteinExistence type="predicted"/>
<protein>
    <submittedName>
        <fullName evidence="7">SulP family inorganic anion transporter</fullName>
    </submittedName>
</protein>
<evidence type="ECO:0000256" key="5">
    <source>
        <dbReference type="SAM" id="Phobius"/>
    </source>
</evidence>
<dbReference type="InterPro" id="IPR011547">
    <property type="entry name" value="SLC26A/SulP_dom"/>
</dbReference>
<dbReference type="InterPro" id="IPR036513">
    <property type="entry name" value="STAS_dom_sf"/>
</dbReference>
<keyword evidence="2 5" id="KW-0812">Transmembrane</keyword>
<keyword evidence="3 5" id="KW-1133">Transmembrane helix</keyword>
<reference evidence="8" key="1">
    <citation type="journal article" date="2019" name="Int. J. Syst. Evol. Microbiol.">
        <title>The Global Catalogue of Microorganisms (GCM) 10K type strain sequencing project: providing services to taxonomists for standard genome sequencing and annotation.</title>
        <authorList>
            <consortium name="The Broad Institute Genomics Platform"/>
            <consortium name="The Broad Institute Genome Sequencing Center for Infectious Disease"/>
            <person name="Wu L."/>
            <person name="Ma J."/>
        </authorList>
    </citation>
    <scope>NUCLEOTIDE SEQUENCE [LARGE SCALE GENOMIC DNA]</scope>
    <source>
        <strain evidence="8">CCUG 62221</strain>
    </source>
</reference>
<dbReference type="PROSITE" id="PS01130">
    <property type="entry name" value="SLC26A"/>
    <property type="match status" value="1"/>
</dbReference>
<dbReference type="Pfam" id="PF01740">
    <property type="entry name" value="STAS"/>
    <property type="match status" value="1"/>
</dbReference>
<feature type="transmembrane region" description="Helical" evidence="5">
    <location>
        <begin position="209"/>
        <end position="231"/>
    </location>
</feature>
<dbReference type="InterPro" id="IPR002645">
    <property type="entry name" value="STAS_dom"/>
</dbReference>
<sequence>MNLKNIIPILSWLPNYKKKWFKGDVVAGITVGVMLVPQGIAYAMIAGLPPIYGLYAALIPPLVYTIFGTSRNISVGPVAMDSIIVASGVAALATVGTSQFITLAILLGFIVGFIQLLFGLFRIGFLVNFISKPVISGFTSGAALIIALSQIKYILGVQVGSVQGIGELLMALFREIKNTNVFNLLVGIIAIVILVLFKKYLKKVPAPLVVVFLGIILVKILGLHTYGVSVVGNIPQGLPEFTVPSFDYNTIIELLPLALTLAVIGFTEAFSIGKSLEKREDNSKISANKEFTALGLSNMIGAFFLSFVATSSFSRSAVNNNAGANTQLATIFATIVVAFTLLFLTPVFYFLPKAVIAAIIIVAVIGLFDYKTPVLLWKYDKKDAVILFVTFLITITFGIKEGILTGVVLSIVMVIYNSTKPHMATLGHIPGTNMYRNVDRFEDLEIDEEVLIIRFDSQLNFTNSSYFEDTIIEKVRQKGVKLKLVIINADSLNNVDSSGVHVIKDILLFLKNKNIELYFTGLIGPVRDALFKSELMSEIKFENCFLSVQAAVNAFENKKNSKEIGGENFKYVKQTNS</sequence>
<dbReference type="InterPro" id="IPR001902">
    <property type="entry name" value="SLC26A/SulP_fam"/>
</dbReference>
<keyword evidence="4 5" id="KW-0472">Membrane</keyword>
<dbReference type="EMBL" id="JBHTMV010000003">
    <property type="protein sequence ID" value="MFD1293294.1"/>
    <property type="molecule type" value="Genomic_DNA"/>
</dbReference>
<feature type="transmembrane region" description="Helical" evidence="5">
    <location>
        <begin position="180"/>
        <end position="197"/>
    </location>
</feature>
<feature type="transmembrane region" description="Helical" evidence="5">
    <location>
        <begin position="329"/>
        <end position="349"/>
    </location>
</feature>
<dbReference type="PROSITE" id="PS50801">
    <property type="entry name" value="STAS"/>
    <property type="match status" value="1"/>
</dbReference>
<feature type="domain" description="STAS" evidence="6">
    <location>
        <begin position="440"/>
        <end position="555"/>
    </location>
</feature>
<name>A0ABW3WLJ7_9FLAO</name>